<comment type="caution">
    <text evidence="2">The sequence shown here is derived from an EMBL/GenBank/DDBJ whole genome shotgun (WGS) entry which is preliminary data.</text>
</comment>
<evidence type="ECO:0000256" key="1">
    <source>
        <dbReference type="SAM" id="MobiDB-lite"/>
    </source>
</evidence>
<accession>A0A9P0Q6J5</accession>
<keyword evidence="3" id="KW-1185">Reference proteome</keyword>
<organism evidence="2 3">
    <name type="scientific">Acanthoscelides obtectus</name>
    <name type="common">Bean weevil</name>
    <name type="synonym">Bruchus obtectus</name>
    <dbReference type="NCBI Taxonomy" id="200917"/>
    <lineage>
        <taxon>Eukaryota</taxon>
        <taxon>Metazoa</taxon>
        <taxon>Ecdysozoa</taxon>
        <taxon>Arthropoda</taxon>
        <taxon>Hexapoda</taxon>
        <taxon>Insecta</taxon>
        <taxon>Pterygota</taxon>
        <taxon>Neoptera</taxon>
        <taxon>Endopterygota</taxon>
        <taxon>Coleoptera</taxon>
        <taxon>Polyphaga</taxon>
        <taxon>Cucujiformia</taxon>
        <taxon>Chrysomeloidea</taxon>
        <taxon>Chrysomelidae</taxon>
        <taxon>Bruchinae</taxon>
        <taxon>Bruchini</taxon>
        <taxon>Acanthoscelides</taxon>
    </lineage>
</organism>
<sequence>MVCLTKADVNLDTNEAATPNEHYENEPMYDVYEYVNNLHLQRCALVAVGLKYFSIFVESAVLDKNNRIRSSKFFLGMCHQSTLEKWKFCSPHLERKRPHKCKFRLRTGKYHGRVHRRYCDFGVMSRNPDCPCVSTIFGETMYKVIGFPACYIPPLSDTLCRYNPCGMEQCQPTKVEDTIFSLECNPKCDGGNPFCEHPLDKSAALPLISSNWTTWKLLDAQKVAANAGQKLYQSICTNRLTNQSDVDCLGPGTACCPESIQNCTCEVYQENGTAIVERIIYTQQGNHTLERRKSFTEDSLTIDLLPESNNEDNQKRHARETNDVTEDIVDDDEDIDEESDDDDIVMEENTQFEEGVTTSTEEMERDELVTVSDYERNGNSSDAFEEIRVAENTTASFKRGKGCDNDIRPFRCVYYICIYVVYYTIK</sequence>
<evidence type="ECO:0000313" key="3">
    <source>
        <dbReference type="Proteomes" id="UP001152888"/>
    </source>
</evidence>
<reference evidence="2" key="1">
    <citation type="submission" date="2022-03" db="EMBL/GenBank/DDBJ databases">
        <authorList>
            <person name="Sayadi A."/>
        </authorList>
    </citation>
    <scope>NUCLEOTIDE SEQUENCE</scope>
</reference>
<proteinExistence type="predicted"/>
<dbReference type="AlphaFoldDB" id="A0A9P0Q6J5"/>
<name>A0A9P0Q6J5_ACAOB</name>
<dbReference type="OrthoDB" id="6687237at2759"/>
<feature type="compositionally biased region" description="Basic and acidic residues" evidence="1">
    <location>
        <begin position="312"/>
        <end position="322"/>
    </location>
</feature>
<feature type="region of interest" description="Disordered" evidence="1">
    <location>
        <begin position="306"/>
        <end position="326"/>
    </location>
</feature>
<evidence type="ECO:0000313" key="2">
    <source>
        <dbReference type="EMBL" id="CAH2010871.1"/>
    </source>
</evidence>
<dbReference type="EMBL" id="CAKOFQ010008016">
    <property type="protein sequence ID" value="CAH2010871.1"/>
    <property type="molecule type" value="Genomic_DNA"/>
</dbReference>
<protein>
    <submittedName>
        <fullName evidence="2">Uncharacterized protein</fullName>
    </submittedName>
</protein>
<dbReference type="Proteomes" id="UP001152888">
    <property type="component" value="Unassembled WGS sequence"/>
</dbReference>
<gene>
    <name evidence="2" type="ORF">ACAOBT_LOCUS31841</name>
</gene>